<name>A0A699U9J9_TANCI</name>
<organism evidence="2">
    <name type="scientific">Tanacetum cinerariifolium</name>
    <name type="common">Dalmatian daisy</name>
    <name type="synonym">Chrysanthemum cinerariifolium</name>
    <dbReference type="NCBI Taxonomy" id="118510"/>
    <lineage>
        <taxon>Eukaryota</taxon>
        <taxon>Viridiplantae</taxon>
        <taxon>Streptophyta</taxon>
        <taxon>Embryophyta</taxon>
        <taxon>Tracheophyta</taxon>
        <taxon>Spermatophyta</taxon>
        <taxon>Magnoliopsida</taxon>
        <taxon>eudicotyledons</taxon>
        <taxon>Gunneridae</taxon>
        <taxon>Pentapetalae</taxon>
        <taxon>asterids</taxon>
        <taxon>campanulids</taxon>
        <taxon>Asterales</taxon>
        <taxon>Asteraceae</taxon>
        <taxon>Asteroideae</taxon>
        <taxon>Anthemideae</taxon>
        <taxon>Anthemidinae</taxon>
        <taxon>Tanacetum</taxon>
    </lineage>
</organism>
<reference evidence="2" key="1">
    <citation type="journal article" date="2019" name="Sci. Rep.">
        <title>Draft genome of Tanacetum cinerariifolium, the natural source of mosquito coil.</title>
        <authorList>
            <person name="Yamashiro T."/>
            <person name="Shiraishi A."/>
            <person name="Satake H."/>
            <person name="Nakayama K."/>
        </authorList>
    </citation>
    <scope>NUCLEOTIDE SEQUENCE</scope>
</reference>
<evidence type="ECO:0000313" key="2">
    <source>
        <dbReference type="EMBL" id="GFD19602.1"/>
    </source>
</evidence>
<feature type="non-terminal residue" evidence="2">
    <location>
        <position position="1"/>
    </location>
</feature>
<comment type="caution">
    <text evidence="2">The sequence shown here is derived from an EMBL/GenBank/DDBJ whole genome shotgun (WGS) entry which is preliminary data.</text>
</comment>
<sequence length="113" mass="13127">RINRGTGYDNQRITNVAGARENIEQADWKDETDDESDDRELEEHYMYMAQISREHPVQPESVNDTYLVEQGDTNITIDSLDMSTNRETINQDDDLVNEYDLLASLIEKLKCEI</sequence>
<feature type="region of interest" description="Disordered" evidence="1">
    <location>
        <begin position="1"/>
        <end position="37"/>
    </location>
</feature>
<proteinExistence type="predicted"/>
<dbReference type="AlphaFoldDB" id="A0A699U9J9"/>
<evidence type="ECO:0000256" key="1">
    <source>
        <dbReference type="SAM" id="MobiDB-lite"/>
    </source>
</evidence>
<protein>
    <submittedName>
        <fullName evidence="2">Uncharacterized protein</fullName>
    </submittedName>
</protein>
<gene>
    <name evidence="2" type="ORF">Tci_891571</name>
</gene>
<accession>A0A699U9J9</accession>
<feature type="non-terminal residue" evidence="2">
    <location>
        <position position="113"/>
    </location>
</feature>
<dbReference type="EMBL" id="BKCJ011315844">
    <property type="protein sequence ID" value="GFD19602.1"/>
    <property type="molecule type" value="Genomic_DNA"/>
</dbReference>